<sequence>MGKRQEAAKLTRQNIVRAAERLHESRGLSNVSVDEIVAEAGVSKGTFYVYFKRKEDVAFDIAFRRFGDLKDSVEHLSGSAFDNIETFLDVSSQYIQEQGVSICKEWMKGAVSAADSNGMLKLQFDEQVIREQLERAVQSGELAPNMSVDFACDSILAEYYGYVTLWAMTEGSFDLHDRVKRLAHNLRNTVWKTKA</sequence>
<gene>
    <name evidence="4" type="ORF">BITS_0928</name>
</gene>
<accession>A0A087EE71</accession>
<dbReference type="InterPro" id="IPR050624">
    <property type="entry name" value="HTH-type_Tx_Regulator"/>
</dbReference>
<dbReference type="STRING" id="356829.BITS_0928"/>
<proteinExistence type="predicted"/>
<evidence type="ECO:0000256" key="1">
    <source>
        <dbReference type="ARBA" id="ARBA00023125"/>
    </source>
</evidence>
<dbReference type="Proteomes" id="UP000029080">
    <property type="component" value="Unassembled WGS sequence"/>
</dbReference>
<feature type="DNA-binding region" description="H-T-H motif" evidence="2">
    <location>
        <begin position="32"/>
        <end position="51"/>
    </location>
</feature>
<evidence type="ECO:0000313" key="5">
    <source>
        <dbReference type="Proteomes" id="UP000029080"/>
    </source>
</evidence>
<evidence type="ECO:0000313" key="4">
    <source>
        <dbReference type="EMBL" id="KFJ06072.1"/>
    </source>
</evidence>
<keyword evidence="1 2" id="KW-0238">DNA-binding</keyword>
<evidence type="ECO:0000256" key="2">
    <source>
        <dbReference type="PROSITE-ProRule" id="PRU00335"/>
    </source>
</evidence>
<dbReference type="PRINTS" id="PR00455">
    <property type="entry name" value="HTHTETR"/>
</dbReference>
<dbReference type="Pfam" id="PF00440">
    <property type="entry name" value="TetR_N"/>
    <property type="match status" value="1"/>
</dbReference>
<feature type="domain" description="HTH tetR-type" evidence="3">
    <location>
        <begin position="9"/>
        <end position="69"/>
    </location>
</feature>
<dbReference type="InterPro" id="IPR009057">
    <property type="entry name" value="Homeodomain-like_sf"/>
</dbReference>
<dbReference type="GO" id="GO:0003677">
    <property type="term" value="F:DNA binding"/>
    <property type="evidence" value="ECO:0007669"/>
    <property type="project" value="UniProtKB-UniRule"/>
</dbReference>
<dbReference type="SUPFAM" id="SSF48498">
    <property type="entry name" value="Tetracyclin repressor-like, C-terminal domain"/>
    <property type="match status" value="1"/>
</dbReference>
<dbReference type="Gene3D" id="1.10.357.10">
    <property type="entry name" value="Tetracycline Repressor, domain 2"/>
    <property type="match status" value="1"/>
</dbReference>
<dbReference type="InterPro" id="IPR001647">
    <property type="entry name" value="HTH_TetR"/>
</dbReference>
<comment type="caution">
    <text evidence="4">The sequence shown here is derived from an EMBL/GenBank/DDBJ whole genome shotgun (WGS) entry which is preliminary data.</text>
</comment>
<name>A0A087EE71_9BIFI</name>
<dbReference type="PROSITE" id="PS50977">
    <property type="entry name" value="HTH_TETR_2"/>
    <property type="match status" value="1"/>
</dbReference>
<dbReference type="SUPFAM" id="SSF46689">
    <property type="entry name" value="Homeodomain-like"/>
    <property type="match status" value="1"/>
</dbReference>
<dbReference type="InterPro" id="IPR036271">
    <property type="entry name" value="Tet_transcr_reg_TetR-rel_C_sf"/>
</dbReference>
<dbReference type="eggNOG" id="COG1309">
    <property type="taxonomic scope" value="Bacteria"/>
</dbReference>
<dbReference type="PANTHER" id="PTHR43479">
    <property type="entry name" value="ACREF/ENVCD OPERON REPRESSOR-RELATED"/>
    <property type="match status" value="1"/>
</dbReference>
<dbReference type="RefSeq" id="WP_026641956.1">
    <property type="nucleotide sequence ID" value="NZ_JAXEUP010000058.1"/>
</dbReference>
<dbReference type="PANTHER" id="PTHR43479:SF11">
    <property type="entry name" value="ACREF_ENVCD OPERON REPRESSOR-RELATED"/>
    <property type="match status" value="1"/>
</dbReference>
<dbReference type="EMBL" id="JGZU01000009">
    <property type="protein sequence ID" value="KFJ06072.1"/>
    <property type="molecule type" value="Genomic_DNA"/>
</dbReference>
<organism evidence="4 5">
    <name type="scientific">Bifidobacterium tsurumiense</name>
    <dbReference type="NCBI Taxonomy" id="356829"/>
    <lineage>
        <taxon>Bacteria</taxon>
        <taxon>Bacillati</taxon>
        <taxon>Actinomycetota</taxon>
        <taxon>Actinomycetes</taxon>
        <taxon>Bifidobacteriales</taxon>
        <taxon>Bifidobacteriaceae</taxon>
        <taxon>Bifidobacterium</taxon>
    </lineage>
</organism>
<reference evidence="4 5" key="1">
    <citation type="submission" date="2014-03" db="EMBL/GenBank/DDBJ databases">
        <title>Genomics of Bifidobacteria.</title>
        <authorList>
            <person name="Ventura M."/>
            <person name="Milani C."/>
            <person name="Lugli G.A."/>
        </authorList>
    </citation>
    <scope>NUCLEOTIDE SEQUENCE [LARGE SCALE GENOMIC DNA]</scope>
    <source>
        <strain evidence="4 5">JCM 13495</strain>
    </source>
</reference>
<protein>
    <submittedName>
        <fullName evidence="4">TetR family transcriptional regulator</fullName>
    </submittedName>
</protein>
<dbReference type="OrthoDB" id="7505659at2"/>
<keyword evidence="5" id="KW-1185">Reference proteome</keyword>
<dbReference type="AlphaFoldDB" id="A0A087EE71"/>
<evidence type="ECO:0000259" key="3">
    <source>
        <dbReference type="PROSITE" id="PS50977"/>
    </source>
</evidence>